<comment type="subunit">
    <text evidence="3 15">Tetramer of two alpha and two beta subunits.</text>
</comment>
<evidence type="ECO:0000259" key="17">
    <source>
        <dbReference type="PROSITE" id="PS50886"/>
    </source>
</evidence>
<evidence type="ECO:0000313" key="21">
    <source>
        <dbReference type="Proteomes" id="UP000076490"/>
    </source>
</evidence>
<accession>A0A165HH81</accession>
<dbReference type="InterPro" id="IPR009061">
    <property type="entry name" value="DNA-bd_dom_put_sf"/>
</dbReference>
<evidence type="ECO:0000259" key="18">
    <source>
        <dbReference type="PROSITE" id="PS51447"/>
    </source>
</evidence>
<dbReference type="InterPro" id="IPR002547">
    <property type="entry name" value="tRNA-bd_dom"/>
</dbReference>
<evidence type="ECO:0000256" key="1">
    <source>
        <dbReference type="ARBA" id="ARBA00004496"/>
    </source>
</evidence>
<dbReference type="Pfam" id="PF03484">
    <property type="entry name" value="B5"/>
    <property type="match status" value="1"/>
</dbReference>
<comment type="cofactor">
    <cofactor evidence="15">
        <name>Mg(2+)</name>
        <dbReference type="ChEBI" id="CHEBI:18420"/>
    </cofactor>
    <text evidence="15">Binds 2 magnesium ions per tetramer.</text>
</comment>
<dbReference type="SUPFAM" id="SSF46955">
    <property type="entry name" value="Putative DNA-binding domain"/>
    <property type="match status" value="1"/>
</dbReference>
<dbReference type="GO" id="GO:0005524">
    <property type="term" value="F:ATP binding"/>
    <property type="evidence" value="ECO:0007669"/>
    <property type="project" value="UniProtKB-UniRule"/>
</dbReference>
<keyword evidence="4 15" id="KW-0963">Cytoplasm</keyword>
<evidence type="ECO:0000256" key="10">
    <source>
        <dbReference type="ARBA" id="ARBA00022842"/>
    </source>
</evidence>
<dbReference type="InterPro" id="IPR012340">
    <property type="entry name" value="NA-bd_OB-fold"/>
</dbReference>
<dbReference type="SUPFAM" id="SSF54991">
    <property type="entry name" value="Anticodon-binding domain of PheRS"/>
    <property type="match status" value="1"/>
</dbReference>
<dbReference type="InterPro" id="IPR004532">
    <property type="entry name" value="Phe-tRNA-ligase_IIc_bsu_bact"/>
</dbReference>
<feature type="domain" description="FDX-ACB" evidence="18">
    <location>
        <begin position="710"/>
        <end position="802"/>
    </location>
</feature>
<dbReference type="CDD" id="cd00769">
    <property type="entry name" value="PheRS_beta_core"/>
    <property type="match status" value="1"/>
</dbReference>
<dbReference type="GO" id="GO:0006432">
    <property type="term" value="P:phenylalanyl-tRNA aminoacylation"/>
    <property type="evidence" value="ECO:0007669"/>
    <property type="project" value="UniProtKB-UniRule"/>
</dbReference>
<dbReference type="OrthoDB" id="9805455at2"/>
<dbReference type="Gene3D" id="3.30.70.380">
    <property type="entry name" value="Ferrodoxin-fold anticodon-binding domain"/>
    <property type="match status" value="1"/>
</dbReference>
<dbReference type="Gene3D" id="3.30.930.10">
    <property type="entry name" value="Bira Bifunctional Protein, Domain 2"/>
    <property type="match status" value="1"/>
</dbReference>
<protein>
    <recommendedName>
        <fullName evidence="15">Phenylalanine--tRNA ligase beta subunit</fullName>
        <ecNumber evidence="15">6.1.1.20</ecNumber>
    </recommendedName>
    <alternativeName>
        <fullName evidence="15">Phenylalanyl-tRNA synthetase beta subunit</fullName>
        <shortName evidence="15">PheRS</shortName>
    </alternativeName>
</protein>
<evidence type="ECO:0000256" key="3">
    <source>
        <dbReference type="ARBA" id="ARBA00011209"/>
    </source>
</evidence>
<evidence type="ECO:0000256" key="7">
    <source>
        <dbReference type="ARBA" id="ARBA00022723"/>
    </source>
</evidence>
<dbReference type="PROSITE" id="PS50886">
    <property type="entry name" value="TRBD"/>
    <property type="match status" value="1"/>
</dbReference>
<evidence type="ECO:0000259" key="19">
    <source>
        <dbReference type="PROSITE" id="PS51483"/>
    </source>
</evidence>
<keyword evidence="10 15" id="KW-0460">Magnesium</keyword>
<evidence type="ECO:0000256" key="14">
    <source>
        <dbReference type="ARBA" id="ARBA00049255"/>
    </source>
</evidence>
<dbReference type="InterPro" id="IPR005121">
    <property type="entry name" value="Fdx_antiC-bd"/>
</dbReference>
<dbReference type="Pfam" id="PF03147">
    <property type="entry name" value="FDX-ACB"/>
    <property type="match status" value="1"/>
</dbReference>
<sequence>MKVSLNWLSDYVDYEGVEPAELAEKITRSGIEVDAVDNRSEGLKNIVVGHVLECSQHPQADKLNICRVDVGEEEPSQIICGAPNVAAGQKVVVARPGARLPGGVKIKKAKLRGEESHGMICSLQELGFDGKVVPKAYASGIYVLPEDARPGEDALGLLGLDDTVLELDLTPNRSDALSMLGVAYETAAILSKDVKLPETAHEEAAEPASGRLNLRVDASEANPLYAAKVVRNVKVGESPEWLKARLMAAGVRPLNNIVDITNYVLMEYGQPLHAFDYDRLATGEIVVRHASDGEVIETLDGTERKLEPHHLVITNGREPVALAGVMGGANSEVHDGTTTVVIEAAYFSPASVRKTSRELGLRSDASTRFEKGVDPNRVAEAGERAAALMADLAGGEVLAGTVLFDELDKEPKRVTVSPDFINERLGMKIPFEEMEEILRRLQFPYEAVNGQFVIDAPTRRVDISIPEDIVEEIARLYGYDEIPATLPVTESIPGGLTPYQAKRRTVRRYLEGAGLYQAITYSLTSESESQKFALETAPVTRLLMPMSEERSTLRQSLLPHLLEAVTYNTARQTNSVALYEVGSVFLGEGEDGLPTEVEHAAGAVTGEWSGGGWQDGQKPVDFYAVKGIVEGLAEELGLSEKLSFRKGEMDGLHPGRTADVLLDGERVGIIGQLHPSEQKARDLKETIVFELNLQQLLREETEALIYTPVPKFPSISRDIALVVPKAVQAAVLENTIRTHAGKTLKDVRIFDVYEGDRMEEGMKSIAFSMTYLDPERTLTDEEVSEAHKRIVSALEAEGAQIRN</sequence>
<dbReference type="FunFam" id="2.40.50.140:FF:000045">
    <property type="entry name" value="Phenylalanine--tRNA ligase beta subunit"/>
    <property type="match status" value="1"/>
</dbReference>
<keyword evidence="12 15" id="KW-0648">Protein biosynthesis</keyword>
<dbReference type="FunFam" id="3.30.930.10:FF:000022">
    <property type="entry name" value="Phenylalanine--tRNA ligase beta subunit"/>
    <property type="match status" value="1"/>
</dbReference>
<dbReference type="InterPro" id="IPR005146">
    <property type="entry name" value="B3/B4_tRNA-bd"/>
</dbReference>
<dbReference type="PROSITE" id="PS51483">
    <property type="entry name" value="B5"/>
    <property type="match status" value="1"/>
</dbReference>
<dbReference type="Pfam" id="PF03483">
    <property type="entry name" value="B3_4"/>
    <property type="match status" value="1"/>
</dbReference>
<dbReference type="SUPFAM" id="SSF55681">
    <property type="entry name" value="Class II aaRS and biotin synthetases"/>
    <property type="match status" value="1"/>
</dbReference>
<dbReference type="Pfam" id="PF01588">
    <property type="entry name" value="tRNA_bind"/>
    <property type="match status" value="1"/>
</dbReference>
<evidence type="ECO:0000256" key="15">
    <source>
        <dbReference type="HAMAP-Rule" id="MF_00283"/>
    </source>
</evidence>
<proteinExistence type="inferred from homology"/>
<keyword evidence="7 15" id="KW-0479">Metal-binding</keyword>
<dbReference type="InterPro" id="IPR045060">
    <property type="entry name" value="Phe-tRNA-ligase_IIc_bsu"/>
</dbReference>
<evidence type="ECO:0000256" key="2">
    <source>
        <dbReference type="ARBA" id="ARBA00008653"/>
    </source>
</evidence>
<dbReference type="SMART" id="SM00874">
    <property type="entry name" value="B5"/>
    <property type="match status" value="1"/>
</dbReference>
<keyword evidence="6 15" id="KW-0436">Ligase</keyword>
<feature type="binding site" evidence="15">
    <location>
        <position position="462"/>
    </location>
    <ligand>
        <name>Mg(2+)</name>
        <dbReference type="ChEBI" id="CHEBI:18420"/>
        <note>shared with alpha subunit</note>
    </ligand>
</feature>
<dbReference type="InterPro" id="IPR041616">
    <property type="entry name" value="PheRS_beta_core"/>
</dbReference>
<feature type="binding site" evidence="15">
    <location>
        <position position="468"/>
    </location>
    <ligand>
        <name>Mg(2+)</name>
        <dbReference type="ChEBI" id="CHEBI:18420"/>
        <note>shared with alpha subunit</note>
    </ligand>
</feature>
<dbReference type="GO" id="GO:0000049">
    <property type="term" value="F:tRNA binding"/>
    <property type="evidence" value="ECO:0007669"/>
    <property type="project" value="UniProtKB-UniRule"/>
</dbReference>
<feature type="domain" description="TRNA-binding" evidence="17">
    <location>
        <begin position="40"/>
        <end position="155"/>
    </location>
</feature>
<comment type="catalytic activity">
    <reaction evidence="14 15">
        <text>tRNA(Phe) + L-phenylalanine + ATP = L-phenylalanyl-tRNA(Phe) + AMP + diphosphate + H(+)</text>
        <dbReference type="Rhea" id="RHEA:19413"/>
        <dbReference type="Rhea" id="RHEA-COMP:9668"/>
        <dbReference type="Rhea" id="RHEA-COMP:9699"/>
        <dbReference type="ChEBI" id="CHEBI:15378"/>
        <dbReference type="ChEBI" id="CHEBI:30616"/>
        <dbReference type="ChEBI" id="CHEBI:33019"/>
        <dbReference type="ChEBI" id="CHEBI:58095"/>
        <dbReference type="ChEBI" id="CHEBI:78442"/>
        <dbReference type="ChEBI" id="CHEBI:78531"/>
        <dbReference type="ChEBI" id="CHEBI:456215"/>
        <dbReference type="EC" id="6.1.1.20"/>
    </reaction>
</comment>
<feature type="domain" description="B5" evidence="19">
    <location>
        <begin position="409"/>
        <end position="484"/>
    </location>
</feature>
<organism evidence="20 21">
    <name type="scientific">Bhargavaea cecembensis</name>
    <dbReference type="NCBI Taxonomy" id="394098"/>
    <lineage>
        <taxon>Bacteria</taxon>
        <taxon>Bacillati</taxon>
        <taxon>Bacillota</taxon>
        <taxon>Bacilli</taxon>
        <taxon>Bacillales</taxon>
        <taxon>Caryophanaceae</taxon>
        <taxon>Bhargavaea</taxon>
    </lineage>
</organism>
<dbReference type="Gene3D" id="3.30.56.10">
    <property type="match status" value="2"/>
</dbReference>
<dbReference type="NCBIfam" id="NF045760">
    <property type="entry name" value="YtpR"/>
    <property type="match status" value="1"/>
</dbReference>
<dbReference type="InterPro" id="IPR036690">
    <property type="entry name" value="Fdx_antiC-bd_sf"/>
</dbReference>
<dbReference type="Gene3D" id="3.50.40.10">
    <property type="entry name" value="Phenylalanyl-trna Synthetase, Chain B, domain 3"/>
    <property type="match status" value="1"/>
</dbReference>
<dbReference type="InterPro" id="IPR045864">
    <property type="entry name" value="aa-tRNA-synth_II/BPL/LPL"/>
</dbReference>
<evidence type="ECO:0000256" key="6">
    <source>
        <dbReference type="ARBA" id="ARBA00022598"/>
    </source>
</evidence>
<keyword evidence="8 15" id="KW-0547">Nucleotide-binding</keyword>
<dbReference type="FunFam" id="3.30.70.380:FF:000001">
    <property type="entry name" value="Phenylalanine--tRNA ligase beta subunit"/>
    <property type="match status" value="1"/>
</dbReference>
<dbReference type="PANTHER" id="PTHR10947">
    <property type="entry name" value="PHENYLALANYL-TRNA SYNTHETASE BETA CHAIN AND LEUCINE-RICH REPEAT-CONTAINING PROTEIN 47"/>
    <property type="match status" value="1"/>
</dbReference>
<dbReference type="FunFam" id="3.50.40.10:FF:000001">
    <property type="entry name" value="Phenylalanine--tRNA ligase beta subunit"/>
    <property type="match status" value="1"/>
</dbReference>
<dbReference type="PANTHER" id="PTHR10947:SF0">
    <property type="entry name" value="PHENYLALANINE--TRNA LIGASE BETA SUBUNIT"/>
    <property type="match status" value="1"/>
</dbReference>
<evidence type="ECO:0000256" key="11">
    <source>
        <dbReference type="ARBA" id="ARBA00022884"/>
    </source>
</evidence>
<evidence type="ECO:0000256" key="16">
    <source>
        <dbReference type="PROSITE-ProRule" id="PRU00209"/>
    </source>
</evidence>
<dbReference type="InterPro" id="IPR005147">
    <property type="entry name" value="tRNA_synthase_B5-dom"/>
</dbReference>
<dbReference type="Pfam" id="PF17759">
    <property type="entry name" value="tRNA_synthFbeta"/>
    <property type="match status" value="1"/>
</dbReference>
<dbReference type="HAMAP" id="MF_00283">
    <property type="entry name" value="Phe_tRNA_synth_beta1"/>
    <property type="match status" value="1"/>
</dbReference>
<dbReference type="InterPro" id="IPR020825">
    <property type="entry name" value="Phe-tRNA_synthase-like_B3/B4"/>
</dbReference>
<feature type="binding site" evidence="15">
    <location>
        <position position="471"/>
    </location>
    <ligand>
        <name>Mg(2+)</name>
        <dbReference type="ChEBI" id="CHEBI:18420"/>
        <note>shared with alpha subunit</note>
    </ligand>
</feature>
<dbReference type="Gene3D" id="2.40.50.140">
    <property type="entry name" value="Nucleic acid-binding proteins"/>
    <property type="match status" value="1"/>
</dbReference>
<dbReference type="NCBIfam" id="TIGR00472">
    <property type="entry name" value="pheT_bact"/>
    <property type="match status" value="1"/>
</dbReference>
<dbReference type="EC" id="6.1.1.20" evidence="15"/>
<dbReference type="InterPro" id="IPR033714">
    <property type="entry name" value="tRNA_bind_bactPheRS"/>
</dbReference>
<keyword evidence="9 15" id="KW-0067">ATP-binding</keyword>
<dbReference type="AlphaFoldDB" id="A0A165HH81"/>
<evidence type="ECO:0000256" key="5">
    <source>
        <dbReference type="ARBA" id="ARBA00022555"/>
    </source>
</evidence>
<dbReference type="PROSITE" id="PS51447">
    <property type="entry name" value="FDX_ACB"/>
    <property type="match status" value="1"/>
</dbReference>
<comment type="similarity">
    <text evidence="2 15">Belongs to the phenylalanyl-tRNA synthetase beta subunit family. Type 1 subfamily.</text>
</comment>
<dbReference type="EMBL" id="LQNT01000001">
    <property type="protein sequence ID" value="KZE39949.1"/>
    <property type="molecule type" value="Genomic_DNA"/>
</dbReference>
<dbReference type="SMART" id="SM00873">
    <property type="entry name" value="B3_4"/>
    <property type="match status" value="1"/>
</dbReference>
<feature type="binding site" evidence="15">
    <location>
        <position position="472"/>
    </location>
    <ligand>
        <name>Mg(2+)</name>
        <dbReference type="ChEBI" id="CHEBI:18420"/>
        <note>shared with alpha subunit</note>
    </ligand>
</feature>
<evidence type="ECO:0000256" key="4">
    <source>
        <dbReference type="ARBA" id="ARBA00022490"/>
    </source>
</evidence>
<reference evidence="20 21" key="1">
    <citation type="submission" date="2016-01" db="EMBL/GenBank/DDBJ databases">
        <title>Whole genome sequencing of Bhargavaea cecembensis T14.</title>
        <authorList>
            <person name="Hong K.W."/>
        </authorList>
    </citation>
    <scope>NUCLEOTIDE SEQUENCE [LARGE SCALE GENOMIC DNA]</scope>
    <source>
        <strain evidence="20 21">T14</strain>
    </source>
</reference>
<dbReference type="GO" id="GO:0004826">
    <property type="term" value="F:phenylalanine-tRNA ligase activity"/>
    <property type="evidence" value="ECO:0007669"/>
    <property type="project" value="UniProtKB-UniRule"/>
</dbReference>
<evidence type="ECO:0000256" key="9">
    <source>
        <dbReference type="ARBA" id="ARBA00022840"/>
    </source>
</evidence>
<keyword evidence="11 16" id="KW-0694">RNA-binding</keyword>
<evidence type="ECO:0000256" key="8">
    <source>
        <dbReference type="ARBA" id="ARBA00022741"/>
    </source>
</evidence>
<evidence type="ECO:0000256" key="12">
    <source>
        <dbReference type="ARBA" id="ARBA00022917"/>
    </source>
</evidence>
<evidence type="ECO:0000256" key="13">
    <source>
        <dbReference type="ARBA" id="ARBA00023146"/>
    </source>
</evidence>
<dbReference type="GO" id="GO:0016740">
    <property type="term" value="F:transferase activity"/>
    <property type="evidence" value="ECO:0007669"/>
    <property type="project" value="UniProtKB-ARBA"/>
</dbReference>
<dbReference type="SUPFAM" id="SSF56037">
    <property type="entry name" value="PheT/TilS domain"/>
    <property type="match status" value="1"/>
</dbReference>
<dbReference type="Proteomes" id="UP000076490">
    <property type="component" value="Unassembled WGS sequence"/>
</dbReference>
<dbReference type="SMART" id="SM00896">
    <property type="entry name" value="FDX-ACB"/>
    <property type="match status" value="1"/>
</dbReference>
<dbReference type="RefSeq" id="WP_063178061.1">
    <property type="nucleotide sequence ID" value="NZ_LQNT01000001.1"/>
</dbReference>
<dbReference type="GO" id="GO:0009328">
    <property type="term" value="C:phenylalanine-tRNA ligase complex"/>
    <property type="evidence" value="ECO:0007669"/>
    <property type="project" value="TreeGrafter"/>
</dbReference>
<keyword evidence="13 15" id="KW-0030">Aminoacyl-tRNA synthetase</keyword>
<dbReference type="GO" id="GO:0000287">
    <property type="term" value="F:magnesium ion binding"/>
    <property type="evidence" value="ECO:0007669"/>
    <property type="project" value="UniProtKB-UniRule"/>
</dbReference>
<gene>
    <name evidence="15" type="primary">pheT</name>
    <name evidence="20" type="ORF">AV656_01330</name>
</gene>
<evidence type="ECO:0000313" key="20">
    <source>
        <dbReference type="EMBL" id="KZE39949.1"/>
    </source>
</evidence>
<keyword evidence="5 16" id="KW-0820">tRNA-binding</keyword>
<comment type="subcellular location">
    <subcellularLocation>
        <location evidence="1 15">Cytoplasm</location>
    </subcellularLocation>
</comment>
<dbReference type="GO" id="GO:0140096">
    <property type="term" value="F:catalytic activity, acting on a protein"/>
    <property type="evidence" value="ECO:0007669"/>
    <property type="project" value="UniProtKB-ARBA"/>
</dbReference>
<comment type="caution">
    <text evidence="20">The sequence shown here is derived from an EMBL/GenBank/DDBJ whole genome shotgun (WGS) entry which is preliminary data.</text>
</comment>
<name>A0A165HH81_9BACL</name>
<dbReference type="CDD" id="cd02796">
    <property type="entry name" value="tRNA_bind_bactPheRS"/>
    <property type="match status" value="1"/>
</dbReference>
<dbReference type="SUPFAM" id="SSF50249">
    <property type="entry name" value="Nucleic acid-binding proteins"/>
    <property type="match status" value="1"/>
</dbReference>